<evidence type="ECO:0000256" key="2">
    <source>
        <dbReference type="ARBA" id="ARBA00023669"/>
    </source>
</evidence>
<evidence type="ECO:0000256" key="3">
    <source>
        <dbReference type="ARBA" id="ARBA00024446"/>
    </source>
</evidence>
<dbReference type="EMBL" id="QICS01000002">
    <property type="protein sequence ID" value="PXV93614.1"/>
    <property type="molecule type" value="Genomic_DNA"/>
</dbReference>
<proteinExistence type="predicted"/>
<keyword evidence="3" id="KW-1283">Bacterial microcompartment</keyword>
<evidence type="ECO:0000313" key="4">
    <source>
        <dbReference type="EMBL" id="PXV93614.1"/>
    </source>
</evidence>
<keyword evidence="2" id="KW-1282">Carboxysome</keyword>
<dbReference type="Proteomes" id="UP000247523">
    <property type="component" value="Unassembled WGS sequence"/>
</dbReference>
<reference evidence="5" key="3">
    <citation type="submission" date="2018-07" db="EMBL/GenBank/DDBJ databases">
        <authorList>
            <person name="Quirk P.G."/>
            <person name="Krulwich T.A."/>
        </authorList>
    </citation>
    <scope>NUCLEOTIDE SEQUENCE</scope>
    <source>
        <strain evidence="5">CCRI-19302</strain>
    </source>
</reference>
<dbReference type="CDD" id="cd01614">
    <property type="entry name" value="EutN_CcmL"/>
    <property type="match status" value="1"/>
</dbReference>
<reference evidence="5 6" key="1">
    <citation type="journal article" date="2017" name="Genome Announc.">
        <title>Draft Genome Sequence of a Sporulating and Motile Strain of Lachnotalea glycerini Isolated from Water in Quebec City, Canada.</title>
        <authorList>
            <person name="Maheux A.F."/>
            <person name="Boudreau D.K."/>
            <person name="Berube E."/>
            <person name="Boissinot M."/>
            <person name="Raymond F."/>
            <person name="Brodeur S."/>
            <person name="Corbeil J."/>
            <person name="Isabel S."/>
            <person name="Omar R.F."/>
            <person name="Bergeron M.G."/>
        </authorList>
    </citation>
    <scope>NUCLEOTIDE SEQUENCE [LARGE SCALE GENOMIC DNA]</scope>
    <source>
        <strain evidence="5 6">CCRI-19302</strain>
    </source>
</reference>
<protein>
    <submittedName>
        <fullName evidence="4">Ethanolamine utilization protein EutN</fullName>
    </submittedName>
</protein>
<dbReference type="PANTHER" id="PTHR36539">
    <property type="entry name" value="ETHANOLAMINE UTILIZATION PROTEIN EUTN"/>
    <property type="match status" value="1"/>
</dbReference>
<comment type="subcellular location">
    <subcellularLocation>
        <location evidence="1">Carboxysome</location>
    </subcellularLocation>
</comment>
<dbReference type="GO" id="GO:0031470">
    <property type="term" value="C:carboxysome"/>
    <property type="evidence" value="ECO:0007669"/>
    <property type="project" value="UniProtKB-SubCell"/>
</dbReference>
<accession>A0A255I3W5</accession>
<sequence>MKIGIVIGNVWSTKKEQKLSGLKLLIVQPINIVDGSTNSSPIIVADIIGAGRGEIVIIAGGSSARKAAGDSEIPVDATVVGIVDGSDIDSSLINEKQEENICSKN</sequence>
<evidence type="ECO:0000313" key="7">
    <source>
        <dbReference type="Proteomes" id="UP000247523"/>
    </source>
</evidence>
<dbReference type="Proteomes" id="UP000216411">
    <property type="component" value="Unassembled WGS sequence"/>
</dbReference>
<gene>
    <name evidence="4" type="ORF">C8E03_102385</name>
    <name evidence="5" type="ORF">CG710_003830</name>
</gene>
<dbReference type="SUPFAM" id="SSF159133">
    <property type="entry name" value="EutN/CcmL-like"/>
    <property type="match status" value="1"/>
</dbReference>
<dbReference type="RefSeq" id="WP_094379500.1">
    <property type="nucleotide sequence ID" value="NZ_NOKA02000003.1"/>
</dbReference>
<name>A0A255I3W5_9FIRM</name>
<dbReference type="PROSITE" id="PS51932">
    <property type="entry name" value="BMV"/>
    <property type="match status" value="1"/>
</dbReference>
<evidence type="ECO:0000313" key="5">
    <source>
        <dbReference type="EMBL" id="RDY32570.1"/>
    </source>
</evidence>
<comment type="caution">
    <text evidence="4">The sequence shown here is derived from an EMBL/GenBank/DDBJ whole genome shotgun (WGS) entry which is preliminary data.</text>
</comment>
<evidence type="ECO:0000313" key="6">
    <source>
        <dbReference type="Proteomes" id="UP000216411"/>
    </source>
</evidence>
<dbReference type="InterPro" id="IPR036677">
    <property type="entry name" value="EutN_CcmL_sf"/>
</dbReference>
<dbReference type="InterPro" id="IPR004992">
    <property type="entry name" value="EutN_CcmL"/>
</dbReference>
<reference evidence="4 7" key="2">
    <citation type="submission" date="2018-05" db="EMBL/GenBank/DDBJ databases">
        <title>Genomic Encyclopedia of Type Strains, Phase IV (KMG-IV): sequencing the most valuable type-strain genomes for metagenomic binning, comparative biology and taxonomic classification.</title>
        <authorList>
            <person name="Goeker M."/>
        </authorList>
    </citation>
    <scope>NUCLEOTIDE SEQUENCE [LARGE SCALE GENOMIC DNA]</scope>
    <source>
        <strain evidence="4 7">DSM 28816</strain>
    </source>
</reference>
<dbReference type="EMBL" id="NOKA02000003">
    <property type="protein sequence ID" value="RDY32570.1"/>
    <property type="molecule type" value="Genomic_DNA"/>
</dbReference>
<evidence type="ECO:0000256" key="1">
    <source>
        <dbReference type="ARBA" id="ARBA00023587"/>
    </source>
</evidence>
<dbReference type="OrthoDB" id="196195at2"/>
<organism evidence="4 7">
    <name type="scientific">Lachnotalea glycerini</name>
    <dbReference type="NCBI Taxonomy" id="1763509"/>
    <lineage>
        <taxon>Bacteria</taxon>
        <taxon>Bacillati</taxon>
        <taxon>Bacillota</taxon>
        <taxon>Clostridia</taxon>
        <taxon>Lachnospirales</taxon>
        <taxon>Lachnospiraceae</taxon>
        <taxon>Lachnotalea</taxon>
    </lineage>
</organism>
<dbReference type="Pfam" id="PF03319">
    <property type="entry name" value="EutN_CcmL"/>
    <property type="match status" value="1"/>
</dbReference>
<dbReference type="AlphaFoldDB" id="A0A255I3W5"/>
<keyword evidence="6" id="KW-1185">Reference proteome</keyword>
<dbReference type="Gene3D" id="2.40.50.220">
    <property type="entry name" value="EutN/Ccml"/>
    <property type="match status" value="1"/>
</dbReference>